<dbReference type="Proteomes" id="UP000017836">
    <property type="component" value="Unassembled WGS sequence"/>
</dbReference>
<keyword evidence="3" id="KW-0472">Membrane</keyword>
<evidence type="ECO:0000313" key="4">
    <source>
        <dbReference type="EMBL" id="ERN14778.1"/>
    </source>
</evidence>
<sequence>MAAVEDEAVEALKSCCTKWKEKLSTSEHGRLTLRKGIKILERAMEDLQKKFRSLQKDYEAAKSEAQLERELKENEVSQRLKLQEELCHLKEELSALKQANTCSAKSLMLEDDSELKRLRDLLDEQRKKLEVEKKKAEAARNQVKAEKKKAADVMKQVQMEKGKVEEGKNQADLEKKKAEQYRREADREKVNAASERKKAEEAKRLAEVEKKRADNEKQRADSEMRKAEEHMKLVEEERRKVLHEKNHAHHLSEKLEEAQKRKAAEGKLQRFIPKGMGIGKFSHVEAQENSSVPCDDKGWNRSMQKKLLKQQLKLEKKQLRLAERMANEERKQKTLLQQEILLLKQNCIHNVHHLSFIESRLAYDIEDTNVSATEANAQQTPSHNKGKSSIGRDYKSCHSGKKLCPPQWENLDHLNCSKPTIENAGSLLPFSVGSSTSPISGINSELESPIGGSFRNKSQSSAIFSTTTSFSDREFVGSQERCACSMINSSQLAKTTSRQDHVSSKLSGEVTGLGHQENLGESVELGKPFVSANHPVNLVSTALTSLPEGNIKLSQSDKGRRREKKTMRAHELEGSMADSKPRLPLKMEKHQSSLEGIPNYGNHRPLPLASLGDGKTSKRRRELVSVPLVSGNEKADRSHKKMKVTEKQSPAPCFENIISTDVMKLLALDNEADEKYFQAAMESPLSPTLPEIPCHYITESAVDGTDNFVEQVIFKMLETEKDNLFLPETSDVVDTEIDTNRKGNHEVLGVSEFCNFGEPMQSIEEATANFNLPDIGGSLSKSGESNDRILESELKMTVSTCMPISSSSSEKARDFFLNSKENTLIGTPKHCVLFPNIKDERSISRIYFAMETCISQNAKICWKDWIVEELVVALSCQIDLSAEEKACVFFSLLLYNYSIIRWGNSGSSASEEPSLYLDSLKIQMHKVFIEMESRSVLFKPCEFDILLSLIGNFLIDGTLLEMSNSPREPFLRCTSSASGTNLNGRNISISSGTATISQLIAAVTILGSICVAIGYVAFLYEASYNILRSCKKNSFWILTVLHAFASLCGTEYFVQKDHNLFIVVVKSIVSALEKKDKLDGSLSLSCVLPNDDERFLPCQVCPFAEGATCLDTVTQLLLEKIRDCSIMETQHPQESSIFSDCLLSSFAESMGRSSNHVNICGCDSIEMHANAPHCVGRDILKDVTSMDCRSIGLTLCSFGGYIALVELIAYYMGWQRTCNEILPHLWRMLEASSSEDYSVAILTLVGQLGRLGVDAHGSEESTISQLRCKLSEYLNLQTSQKGSFFTQFAAAEALVNILPLKFEECVHGNCELMVGLDLLSPLKSLREWFFQVSEDQRALLLHHFRECADH</sequence>
<keyword evidence="1" id="KW-0175">Coiled coil</keyword>
<accession>U5D340</accession>
<feature type="compositionally biased region" description="Basic and acidic residues" evidence="2">
    <location>
        <begin position="555"/>
        <end position="580"/>
    </location>
</feature>
<feature type="transmembrane region" description="Helical" evidence="3">
    <location>
        <begin position="1034"/>
        <end position="1054"/>
    </location>
</feature>
<feature type="region of interest" description="Disordered" evidence="2">
    <location>
        <begin position="373"/>
        <end position="393"/>
    </location>
</feature>
<keyword evidence="3" id="KW-0812">Transmembrane</keyword>
<gene>
    <name evidence="4" type="ORF">AMTR_s00032p00046150</name>
</gene>
<organism evidence="4 5">
    <name type="scientific">Amborella trichopoda</name>
    <dbReference type="NCBI Taxonomy" id="13333"/>
    <lineage>
        <taxon>Eukaryota</taxon>
        <taxon>Viridiplantae</taxon>
        <taxon>Streptophyta</taxon>
        <taxon>Embryophyta</taxon>
        <taxon>Tracheophyta</taxon>
        <taxon>Spermatophyta</taxon>
        <taxon>Magnoliopsida</taxon>
        <taxon>Amborellales</taxon>
        <taxon>Amborellaceae</taxon>
        <taxon>Amborella</taxon>
    </lineage>
</organism>
<dbReference type="KEGG" id="atr:18443047"/>
<keyword evidence="3" id="KW-1133">Transmembrane helix</keyword>
<feature type="coiled-coil region" evidence="1">
    <location>
        <begin position="30"/>
        <end position="75"/>
    </location>
</feature>
<dbReference type="PANTHER" id="PTHR35480">
    <property type="entry name" value="MATERNAL EFFECT EMBRYO ARREST 22"/>
    <property type="match status" value="1"/>
</dbReference>
<dbReference type="PANTHER" id="PTHR35480:SF1">
    <property type="entry name" value="MATERNAL EFFECT EMBRYO ARREST 22"/>
    <property type="match status" value="1"/>
</dbReference>
<feature type="region of interest" description="Disordered" evidence="2">
    <location>
        <begin position="550"/>
        <end position="580"/>
    </location>
</feature>
<feature type="coiled-coil region" evidence="1">
    <location>
        <begin position="305"/>
        <end position="346"/>
    </location>
</feature>
<proteinExistence type="predicted"/>
<keyword evidence="5" id="KW-1185">Reference proteome</keyword>
<feature type="region of interest" description="Disordered" evidence="2">
    <location>
        <begin position="594"/>
        <end position="619"/>
    </location>
</feature>
<evidence type="ECO:0000256" key="2">
    <source>
        <dbReference type="SAM" id="MobiDB-lite"/>
    </source>
</evidence>
<dbReference type="EMBL" id="KI392518">
    <property type="protein sequence ID" value="ERN14778.1"/>
    <property type="molecule type" value="Genomic_DNA"/>
</dbReference>
<name>U5D340_AMBTC</name>
<dbReference type="Gramene" id="ERN14778">
    <property type="protein sequence ID" value="ERN14778"/>
    <property type="gene ID" value="AMTR_s00032p00046150"/>
</dbReference>
<dbReference type="HOGENOM" id="CLU_005011_1_0_1"/>
<evidence type="ECO:0000256" key="3">
    <source>
        <dbReference type="SAM" id="Phobius"/>
    </source>
</evidence>
<feature type="compositionally biased region" description="Polar residues" evidence="2">
    <location>
        <begin position="373"/>
        <end position="383"/>
    </location>
</feature>
<evidence type="ECO:0000313" key="5">
    <source>
        <dbReference type="Proteomes" id="UP000017836"/>
    </source>
</evidence>
<dbReference type="OrthoDB" id="1933275at2759"/>
<protein>
    <submittedName>
        <fullName evidence="4">Uncharacterized protein</fullName>
    </submittedName>
</protein>
<dbReference type="eggNOG" id="ENOG502QQBQ">
    <property type="taxonomic scope" value="Eukaryota"/>
</dbReference>
<feature type="transmembrane region" description="Helical" evidence="3">
    <location>
        <begin position="999"/>
        <end position="1022"/>
    </location>
</feature>
<reference evidence="5" key="1">
    <citation type="journal article" date="2013" name="Science">
        <title>The Amborella genome and the evolution of flowering plants.</title>
        <authorList>
            <consortium name="Amborella Genome Project"/>
        </authorList>
    </citation>
    <scope>NUCLEOTIDE SEQUENCE [LARGE SCALE GENOMIC DNA]</scope>
</reference>
<evidence type="ECO:0000256" key="1">
    <source>
        <dbReference type="SAM" id="Coils"/>
    </source>
</evidence>
<dbReference type="STRING" id="13333.U5D340"/>
<dbReference type="OMA" id="RYWETLI"/>
<feature type="region of interest" description="Disordered" evidence="2">
    <location>
        <begin position="131"/>
        <end position="229"/>
    </location>
</feature>